<keyword evidence="2 5" id="KW-0479">Metal-binding</keyword>
<dbReference type="GO" id="GO:0010436">
    <property type="term" value="F:carotenoid dioxygenase activity"/>
    <property type="evidence" value="ECO:0007669"/>
    <property type="project" value="TreeGrafter"/>
</dbReference>
<accession>A0A8J2P1I2</accession>
<comment type="caution">
    <text evidence="6">The sequence shown here is derived from an EMBL/GenBank/DDBJ whole genome shotgun (WGS) entry which is preliminary data.</text>
</comment>
<dbReference type="GO" id="GO:0046872">
    <property type="term" value="F:metal ion binding"/>
    <property type="evidence" value="ECO:0007669"/>
    <property type="project" value="UniProtKB-KW"/>
</dbReference>
<evidence type="ECO:0000313" key="7">
    <source>
        <dbReference type="Proteomes" id="UP000708208"/>
    </source>
</evidence>
<comment type="cofactor">
    <cofactor evidence="5">
        <name>Fe(2+)</name>
        <dbReference type="ChEBI" id="CHEBI:29033"/>
    </cofactor>
    <text evidence="5">Binds 1 Fe(2+) ion per subunit.</text>
</comment>
<sequence length="521" mass="57869">MEEAAFDSSFLFANEEETGDEGETVEIQGNFPDWVKGTVFTSGPGKFHFKDSGFSVNHFNDGFGIICKLAISEKKITIWKKLVQSDALKKANVAGKTVLAEYYTSSSTDVTKSTFGRIVTLVPESTDNGNHSMCYFGDRIYTLNGLEYFREICPTTLSTGTKYNTNKFGLMGQSPHPLVDYDGTMYNLGTIITSTGSKVKVFKFPAVKPGENFKDNIKNIKMIATLPSSGITYASFQHTFGMSENYFVVVKQPFVINAKKLFRSVLTGGAFKFEDFNEWHPEAIINRFIIVEKSTGKIHRRKIISSEPFFFLHITNCYEENNQLILDLLAQPDDSDALRMFLKPIIEGECCNVVPSGTLKRFVLPLAENLQGRFGSEACLGADGTVTVTGGCMSKKGLQHSLTINPNYRFRKYRYAYGSAGFFFQGPYANKITKIDLVTGKESSWGIGEDCILGEVIFIPNPDGVDEDDGILLSSVATGFRNGGQRYPVFIDAKTMVEVGRAELKNPVSHYCHSVFIPSIF</sequence>
<evidence type="ECO:0000256" key="3">
    <source>
        <dbReference type="ARBA" id="ARBA00023002"/>
    </source>
</evidence>
<dbReference type="PANTHER" id="PTHR10543">
    <property type="entry name" value="BETA-CAROTENE DIOXYGENASE"/>
    <property type="match status" value="1"/>
</dbReference>
<protein>
    <submittedName>
        <fullName evidence="6">Uncharacterized protein</fullName>
    </submittedName>
</protein>
<dbReference type="Proteomes" id="UP000708208">
    <property type="component" value="Unassembled WGS sequence"/>
</dbReference>
<evidence type="ECO:0000256" key="4">
    <source>
        <dbReference type="ARBA" id="ARBA00023004"/>
    </source>
</evidence>
<evidence type="ECO:0000256" key="5">
    <source>
        <dbReference type="PIRSR" id="PIRSR604294-1"/>
    </source>
</evidence>
<dbReference type="AlphaFoldDB" id="A0A8J2P1I2"/>
<evidence type="ECO:0000256" key="1">
    <source>
        <dbReference type="ARBA" id="ARBA00006787"/>
    </source>
</evidence>
<feature type="binding site" evidence="5">
    <location>
        <position position="238"/>
    </location>
    <ligand>
        <name>Fe cation</name>
        <dbReference type="ChEBI" id="CHEBI:24875"/>
        <note>catalytic</note>
    </ligand>
</feature>
<keyword evidence="4 5" id="KW-0408">Iron</keyword>
<keyword evidence="3" id="KW-0560">Oxidoreductase</keyword>
<dbReference type="GO" id="GO:0016121">
    <property type="term" value="P:carotene catabolic process"/>
    <property type="evidence" value="ECO:0007669"/>
    <property type="project" value="TreeGrafter"/>
</dbReference>
<organism evidence="6 7">
    <name type="scientific">Allacma fusca</name>
    <dbReference type="NCBI Taxonomy" id="39272"/>
    <lineage>
        <taxon>Eukaryota</taxon>
        <taxon>Metazoa</taxon>
        <taxon>Ecdysozoa</taxon>
        <taxon>Arthropoda</taxon>
        <taxon>Hexapoda</taxon>
        <taxon>Collembola</taxon>
        <taxon>Symphypleona</taxon>
        <taxon>Sminthuridae</taxon>
        <taxon>Allacma</taxon>
    </lineage>
</organism>
<feature type="binding site" evidence="5">
    <location>
        <position position="176"/>
    </location>
    <ligand>
        <name>Fe cation</name>
        <dbReference type="ChEBI" id="CHEBI:24875"/>
        <note>catalytic</note>
    </ligand>
</feature>
<keyword evidence="7" id="KW-1185">Reference proteome</keyword>
<dbReference type="InterPro" id="IPR004294">
    <property type="entry name" value="Carotenoid_Oase"/>
</dbReference>
<evidence type="ECO:0000256" key="2">
    <source>
        <dbReference type="ARBA" id="ARBA00022723"/>
    </source>
</evidence>
<dbReference type="OrthoDB" id="1069523at2759"/>
<proteinExistence type="inferred from homology"/>
<gene>
    <name evidence="6" type="ORF">AFUS01_LOCUS9757</name>
</gene>
<dbReference type="GO" id="GO:0003834">
    <property type="term" value="F:beta-carotene 15,15'-dioxygenase activity"/>
    <property type="evidence" value="ECO:0007669"/>
    <property type="project" value="TreeGrafter"/>
</dbReference>
<feature type="binding site" evidence="5">
    <location>
        <position position="313"/>
    </location>
    <ligand>
        <name>Fe cation</name>
        <dbReference type="ChEBI" id="CHEBI:24875"/>
        <note>catalytic</note>
    </ligand>
</feature>
<evidence type="ECO:0000313" key="6">
    <source>
        <dbReference type="EMBL" id="CAG7720484.1"/>
    </source>
</evidence>
<dbReference type="EMBL" id="CAJVCH010071030">
    <property type="protein sequence ID" value="CAG7720484.1"/>
    <property type="molecule type" value="Genomic_DNA"/>
</dbReference>
<dbReference type="PANTHER" id="PTHR10543:SF24">
    <property type="entry name" value="CAROTENOID ISOMEROOXYGENASE"/>
    <property type="match status" value="1"/>
</dbReference>
<dbReference type="Pfam" id="PF03055">
    <property type="entry name" value="RPE65"/>
    <property type="match status" value="1"/>
</dbReference>
<comment type="similarity">
    <text evidence="1">Belongs to the carotenoid oxygenase family.</text>
</comment>
<reference evidence="6" key="1">
    <citation type="submission" date="2021-06" db="EMBL/GenBank/DDBJ databases">
        <authorList>
            <person name="Hodson N. C."/>
            <person name="Mongue J. A."/>
            <person name="Jaron S. K."/>
        </authorList>
    </citation>
    <scope>NUCLEOTIDE SEQUENCE</scope>
</reference>
<feature type="binding site" evidence="5">
    <location>
        <position position="513"/>
    </location>
    <ligand>
        <name>Fe cation</name>
        <dbReference type="ChEBI" id="CHEBI:24875"/>
        <note>catalytic</note>
    </ligand>
</feature>
<name>A0A8J2P1I2_9HEXA</name>